<accession>A0A419S212</accession>
<organism evidence="2 3">
    <name type="scientific">Pelobium manganitolerans</name>
    <dbReference type="NCBI Taxonomy" id="1842495"/>
    <lineage>
        <taxon>Bacteria</taxon>
        <taxon>Pseudomonadati</taxon>
        <taxon>Bacteroidota</taxon>
        <taxon>Sphingobacteriia</taxon>
        <taxon>Sphingobacteriales</taxon>
        <taxon>Sphingobacteriaceae</taxon>
        <taxon>Pelobium</taxon>
    </lineage>
</organism>
<reference evidence="2 3" key="1">
    <citation type="submission" date="2016-07" db="EMBL/GenBank/DDBJ databases">
        <title>Genome of Pelobium manganitolerans.</title>
        <authorList>
            <person name="Wu S."/>
            <person name="Wang G."/>
        </authorList>
    </citation>
    <scope>NUCLEOTIDE SEQUENCE [LARGE SCALE GENOMIC DNA]</scope>
    <source>
        <strain evidence="2 3">YS-25</strain>
    </source>
</reference>
<evidence type="ECO:0000313" key="2">
    <source>
        <dbReference type="EMBL" id="RKD12513.1"/>
    </source>
</evidence>
<feature type="transmembrane region" description="Helical" evidence="1">
    <location>
        <begin position="7"/>
        <end position="26"/>
    </location>
</feature>
<dbReference type="Proteomes" id="UP000283433">
    <property type="component" value="Unassembled WGS sequence"/>
</dbReference>
<keyword evidence="1" id="KW-1133">Transmembrane helix</keyword>
<evidence type="ECO:0008006" key="4">
    <source>
        <dbReference type="Google" id="ProtNLM"/>
    </source>
</evidence>
<keyword evidence="3" id="KW-1185">Reference proteome</keyword>
<protein>
    <recommendedName>
        <fullName evidence="4">TIGR00374 family protein</fullName>
    </recommendedName>
</protein>
<keyword evidence="1" id="KW-0812">Transmembrane</keyword>
<evidence type="ECO:0000313" key="3">
    <source>
        <dbReference type="Proteomes" id="UP000283433"/>
    </source>
</evidence>
<keyword evidence="1" id="KW-0472">Membrane</keyword>
<gene>
    <name evidence="2" type="ORF">BCY91_11815</name>
</gene>
<feature type="transmembrane region" description="Helical" evidence="1">
    <location>
        <begin position="221"/>
        <end position="239"/>
    </location>
</feature>
<dbReference type="EMBL" id="MBTA01000030">
    <property type="protein sequence ID" value="RKD12513.1"/>
    <property type="molecule type" value="Genomic_DNA"/>
</dbReference>
<sequence length="324" mass="37832">MTSAQKKILSYCLKLLIVGLAAYFIYKKLSNHQNLREFRELVKSLSALKVYTTFILLLLLMLLNWLIESYKWKFLISKVEKISLYRAVESVFCGLTWAIFTPNRIGEYGGRVFFLSPRRRIQGVVAMGVGQFAQMVITNVCGALALLWFIYNFNPLNQWLFIGVSLLAIGFCVFFLVFYFNIRWVEKSIKKIRFLKRYKRFFSVLNRYHQKELSKVMRYSIARFLVFTLQYILIIYLLLPEIAFFKTALMVFILFFIQSALPSLDLLDVGVRSLTASYFFGFITTHDVAIMAAIALIWFINLIVPAIIGVYFVFKLNFFGNRDS</sequence>
<feature type="transmembrane region" description="Helical" evidence="1">
    <location>
        <begin position="245"/>
        <end position="267"/>
    </location>
</feature>
<feature type="transmembrane region" description="Helical" evidence="1">
    <location>
        <begin position="159"/>
        <end position="182"/>
    </location>
</feature>
<feature type="transmembrane region" description="Helical" evidence="1">
    <location>
        <begin position="46"/>
        <end position="67"/>
    </location>
</feature>
<comment type="caution">
    <text evidence="2">The sequence shown here is derived from an EMBL/GenBank/DDBJ whole genome shotgun (WGS) entry which is preliminary data.</text>
</comment>
<feature type="transmembrane region" description="Helical" evidence="1">
    <location>
        <begin position="124"/>
        <end position="153"/>
    </location>
</feature>
<proteinExistence type="predicted"/>
<feature type="transmembrane region" description="Helical" evidence="1">
    <location>
        <begin position="288"/>
        <end position="314"/>
    </location>
</feature>
<name>A0A419S212_9SPHI</name>
<dbReference type="AlphaFoldDB" id="A0A419S212"/>
<evidence type="ECO:0000256" key="1">
    <source>
        <dbReference type="SAM" id="Phobius"/>
    </source>
</evidence>